<evidence type="ECO:0000313" key="2">
    <source>
        <dbReference type="Proteomes" id="UP000189835"/>
    </source>
</evidence>
<organism evidence="1 2">
    <name type="scientific">Microcystis aeruginosa KW</name>
    <dbReference type="NCBI Taxonomy" id="1960155"/>
    <lineage>
        <taxon>Bacteria</taxon>
        <taxon>Bacillati</taxon>
        <taxon>Cyanobacteriota</taxon>
        <taxon>Cyanophyceae</taxon>
        <taxon>Oscillatoriophycideae</taxon>
        <taxon>Chroococcales</taxon>
        <taxon>Microcystaceae</taxon>
        <taxon>Microcystis</taxon>
    </lineage>
</organism>
<comment type="caution">
    <text evidence="1">The sequence shown here is derived from an EMBL/GenBank/DDBJ whole genome shotgun (WGS) entry which is preliminary data.</text>
</comment>
<dbReference type="Proteomes" id="UP000189835">
    <property type="component" value="Unassembled WGS sequence"/>
</dbReference>
<dbReference type="AlphaFoldDB" id="A0A1V4BNL7"/>
<accession>A0A1V4BNL7</accession>
<sequence length="326" mass="36713">MKKMFTFWPWLATVGVAWSLGFFYNVHYGGELKWLLQMYEQKASFAKHIDAPRRIIFAGGSGVHYSINSQFLEQELKIPVFNFGLQGDLGLNVICPIILEQVRPGDIVVLSPEYLMLLDDDGIGYGDGLFGSVPFGVAIGKPGLGNIPLEQLVSETWLMGVPSLRAMVKTAVDVMQTGKARGYLSDPITEKGDPTVVKHRTGKWWARTFDQPISQYSLKRIAQFQEELKAKGADLVVSLSWVYAKTDETTVKNVKKTIEELSNIVPLIYNPKTLNLQTDSSLFADTHEHLLPEARIRRSRELVQQLRPIIQGKTTQNHRIISILNR</sequence>
<name>A0A1V4BNL7_MICAE</name>
<protein>
    <submittedName>
        <fullName evidence="1">Uncharacterized protein</fullName>
    </submittedName>
</protein>
<gene>
    <name evidence="1" type="ORF">B1L04_24365</name>
</gene>
<evidence type="ECO:0000313" key="1">
    <source>
        <dbReference type="EMBL" id="OPF15605.1"/>
    </source>
</evidence>
<dbReference type="RefSeq" id="WP_079209676.1">
    <property type="nucleotide sequence ID" value="NZ_MVGR01000005.1"/>
</dbReference>
<dbReference type="EMBL" id="MVGR01000005">
    <property type="protein sequence ID" value="OPF15605.1"/>
    <property type="molecule type" value="Genomic_DNA"/>
</dbReference>
<proteinExistence type="predicted"/>
<reference evidence="1 2" key="1">
    <citation type="submission" date="2017-02" db="EMBL/GenBank/DDBJ databases">
        <title>Genome sequence of Microcystis aeruginosa KW.</title>
        <authorList>
            <person name="Oh H.-M."/>
            <person name="Ahn C.-Y."/>
            <person name="Jeong H."/>
            <person name="Srivastava A."/>
            <person name="Lee H.-G."/>
            <person name="Kang S.-R."/>
        </authorList>
    </citation>
    <scope>NUCLEOTIDE SEQUENCE [LARGE SCALE GENOMIC DNA]</scope>
    <source>
        <strain evidence="1 2">KW</strain>
    </source>
</reference>